<dbReference type="InterPro" id="IPR001647">
    <property type="entry name" value="HTH_TetR"/>
</dbReference>
<dbReference type="SUPFAM" id="SSF46689">
    <property type="entry name" value="Homeodomain-like"/>
    <property type="match status" value="1"/>
</dbReference>
<comment type="caution">
    <text evidence="6">The sequence shown here is derived from an EMBL/GenBank/DDBJ whole genome shotgun (WGS) entry which is preliminary data.</text>
</comment>
<protein>
    <submittedName>
        <fullName evidence="6">TetR/AcrR family transcriptional regulator</fullName>
    </submittedName>
</protein>
<evidence type="ECO:0000313" key="7">
    <source>
        <dbReference type="Proteomes" id="UP001500449"/>
    </source>
</evidence>
<dbReference type="Proteomes" id="UP001500449">
    <property type="component" value="Unassembled WGS sequence"/>
</dbReference>
<dbReference type="SUPFAM" id="SSF48498">
    <property type="entry name" value="Tetracyclin repressor-like, C-terminal domain"/>
    <property type="match status" value="1"/>
</dbReference>
<evidence type="ECO:0000259" key="5">
    <source>
        <dbReference type="PROSITE" id="PS50977"/>
    </source>
</evidence>
<dbReference type="InterPro" id="IPR036271">
    <property type="entry name" value="Tet_transcr_reg_TetR-rel_C_sf"/>
</dbReference>
<feature type="DNA-binding region" description="H-T-H motif" evidence="4">
    <location>
        <begin position="30"/>
        <end position="49"/>
    </location>
</feature>
<dbReference type="Gene3D" id="1.10.357.10">
    <property type="entry name" value="Tetracycline Repressor, domain 2"/>
    <property type="match status" value="1"/>
</dbReference>
<dbReference type="InterPro" id="IPR050109">
    <property type="entry name" value="HTH-type_TetR-like_transc_reg"/>
</dbReference>
<feature type="domain" description="HTH tetR-type" evidence="5">
    <location>
        <begin position="7"/>
        <end position="67"/>
    </location>
</feature>
<keyword evidence="3" id="KW-0804">Transcription</keyword>
<organism evidence="6 7">
    <name type="scientific">Pseudonocardia ailaonensis</name>
    <dbReference type="NCBI Taxonomy" id="367279"/>
    <lineage>
        <taxon>Bacteria</taxon>
        <taxon>Bacillati</taxon>
        <taxon>Actinomycetota</taxon>
        <taxon>Actinomycetes</taxon>
        <taxon>Pseudonocardiales</taxon>
        <taxon>Pseudonocardiaceae</taxon>
        <taxon>Pseudonocardia</taxon>
    </lineage>
</organism>
<reference evidence="6 7" key="1">
    <citation type="journal article" date="2019" name="Int. J. Syst. Evol. Microbiol.">
        <title>The Global Catalogue of Microorganisms (GCM) 10K type strain sequencing project: providing services to taxonomists for standard genome sequencing and annotation.</title>
        <authorList>
            <consortium name="The Broad Institute Genomics Platform"/>
            <consortium name="The Broad Institute Genome Sequencing Center for Infectious Disease"/>
            <person name="Wu L."/>
            <person name="Ma J."/>
        </authorList>
    </citation>
    <scope>NUCLEOTIDE SEQUENCE [LARGE SCALE GENOMIC DNA]</scope>
    <source>
        <strain evidence="6 7">JCM 16009</strain>
    </source>
</reference>
<keyword evidence="2 4" id="KW-0238">DNA-binding</keyword>
<dbReference type="PANTHER" id="PTHR30055:SF234">
    <property type="entry name" value="HTH-TYPE TRANSCRIPTIONAL REGULATOR BETI"/>
    <property type="match status" value="1"/>
</dbReference>
<dbReference type="PANTHER" id="PTHR30055">
    <property type="entry name" value="HTH-TYPE TRANSCRIPTIONAL REGULATOR RUTR"/>
    <property type="match status" value="1"/>
</dbReference>
<proteinExistence type="predicted"/>
<evidence type="ECO:0000256" key="2">
    <source>
        <dbReference type="ARBA" id="ARBA00023125"/>
    </source>
</evidence>
<name>A0ABN2NKW3_9PSEU</name>
<gene>
    <name evidence="6" type="ORF">GCM10009836_63520</name>
</gene>
<dbReference type="InterPro" id="IPR009057">
    <property type="entry name" value="Homeodomain-like_sf"/>
</dbReference>
<dbReference type="EMBL" id="BAAAQK010000026">
    <property type="protein sequence ID" value="GAA1873798.1"/>
    <property type="molecule type" value="Genomic_DNA"/>
</dbReference>
<accession>A0ABN2NKW3</accession>
<evidence type="ECO:0000256" key="3">
    <source>
        <dbReference type="ARBA" id="ARBA00023163"/>
    </source>
</evidence>
<keyword evidence="1" id="KW-0805">Transcription regulation</keyword>
<dbReference type="Pfam" id="PF00440">
    <property type="entry name" value="TetR_N"/>
    <property type="match status" value="1"/>
</dbReference>
<evidence type="ECO:0000313" key="6">
    <source>
        <dbReference type="EMBL" id="GAA1873798.1"/>
    </source>
</evidence>
<evidence type="ECO:0000256" key="4">
    <source>
        <dbReference type="PROSITE-ProRule" id="PRU00335"/>
    </source>
</evidence>
<keyword evidence="7" id="KW-1185">Reference proteome</keyword>
<sequence>MARPRDEDVRVPILTAAFSCVGRKGVSGLSVREVARLTGLSTGSVTHHFPTRRDLLHSAIDFGFERLVPELGALEPGTGLGVLLEHYDLSDAARRSWWRFVFALMFEAESSPDIATRLEQGCQVGMDRWRTVLEQERELGRVREDVDVGEAARTLVAVGNGVILAQLIMSADAGSAVADLAGAVHSLRPHPEPAAR</sequence>
<dbReference type="PROSITE" id="PS50977">
    <property type="entry name" value="HTH_TETR_2"/>
    <property type="match status" value="1"/>
</dbReference>
<evidence type="ECO:0000256" key="1">
    <source>
        <dbReference type="ARBA" id="ARBA00023015"/>
    </source>
</evidence>